<dbReference type="Gene3D" id="3.40.190.10">
    <property type="entry name" value="Periplasmic binding protein-like II"/>
    <property type="match status" value="2"/>
</dbReference>
<dbReference type="EMBL" id="BMYO01000002">
    <property type="protein sequence ID" value="GHD59332.1"/>
    <property type="molecule type" value="Genomic_DNA"/>
</dbReference>
<gene>
    <name evidence="6" type="ORF">GCM10007350_10650</name>
</gene>
<keyword evidence="2 4" id="KW-0732">Signal</keyword>
<reference evidence="7" key="1">
    <citation type="journal article" date="2019" name="Int. J. Syst. Evol. Microbiol.">
        <title>The Global Catalogue of Microorganisms (GCM) 10K type strain sequencing project: providing services to taxonomists for standard genome sequencing and annotation.</title>
        <authorList>
            <consortium name="The Broad Institute Genomics Platform"/>
            <consortium name="The Broad Institute Genome Sequencing Center for Infectious Disease"/>
            <person name="Wu L."/>
            <person name="Ma J."/>
        </authorList>
    </citation>
    <scope>NUCLEOTIDE SEQUENCE [LARGE SCALE GENOMIC DNA]</scope>
    <source>
        <strain evidence="7">KCTC 23701</strain>
    </source>
</reference>
<dbReference type="Gene3D" id="1.10.530.10">
    <property type="match status" value="1"/>
</dbReference>
<dbReference type="Proteomes" id="UP000604737">
    <property type="component" value="Unassembled WGS sequence"/>
</dbReference>
<keyword evidence="3" id="KW-0472">Membrane</keyword>
<organism evidence="6 7">
    <name type="scientific">Jeongeupia chitinilytica</name>
    <dbReference type="NCBI Taxonomy" id="1041641"/>
    <lineage>
        <taxon>Bacteria</taxon>
        <taxon>Pseudomonadati</taxon>
        <taxon>Pseudomonadota</taxon>
        <taxon>Betaproteobacteria</taxon>
        <taxon>Neisseriales</taxon>
        <taxon>Chitinibacteraceae</taxon>
        <taxon>Jeongeupia</taxon>
    </lineage>
</organism>
<keyword evidence="7" id="KW-1185">Reference proteome</keyword>
<evidence type="ECO:0000256" key="4">
    <source>
        <dbReference type="SAM" id="SignalP"/>
    </source>
</evidence>
<dbReference type="SUPFAM" id="SSF53955">
    <property type="entry name" value="Lysozyme-like"/>
    <property type="match status" value="1"/>
</dbReference>
<accession>A0ABQ3GX88</accession>
<comment type="subcellular location">
    <subcellularLocation>
        <location evidence="1">Cell outer membrane</location>
        <topology evidence="1">Peripheral membrane protein</topology>
    </subcellularLocation>
</comment>
<dbReference type="InterPro" id="IPR008258">
    <property type="entry name" value="Transglycosylase_SLT_dom_1"/>
</dbReference>
<dbReference type="Pfam" id="PF01464">
    <property type="entry name" value="SLT"/>
    <property type="match status" value="1"/>
</dbReference>
<sequence length="484" mass="52168">MRSTQMHKTFAFSYLLLAALSVCSAPATMAAKQAKKKVVAAPASVHPALTQPTELAGADYDPANPPDRLRVLVAQGPSTFFFVNGRPQGVEYAMFDALEKFLNRSRPKGLAPLRIQYVPVDAGALLPKLRAGEGDIAGGLIPVIAGAGHLADFTTPYLNDRWCLVQNRSNPVIDRLDDLGDRSLTVPAANFGRRVMASELASAKLVEPAVGTTTEQLFADIQRGGDLATVASDYQVQLWSKRFPALKAQACSGTTVSVAWAVAPEHPQLLTLLNRFIASTGGKLAGKALGDTQRFLPKDGRADAPDEMSATDKLGFFAPMLQMVASANNLDWLLLAAIGQRETKLQPMTRKGGGPTGLMQVNPTTARKMGVSNPHDTEQNVTAAARYLSHLRTLFSGGGIAPTDQLYFMIASYNAGEGRVQQLRQKARAQGLDPNVWRGNVEEVARRTVGQHLLDYVSSVNRYYLAYQAADHSADKREASKPGK</sequence>
<feature type="domain" description="Solute-binding protein family 3/N-terminal" evidence="5">
    <location>
        <begin position="68"/>
        <end position="299"/>
    </location>
</feature>
<evidence type="ECO:0000256" key="1">
    <source>
        <dbReference type="ARBA" id="ARBA00004339"/>
    </source>
</evidence>
<comment type="caution">
    <text evidence="6">The sequence shown here is derived from an EMBL/GenBank/DDBJ whole genome shotgun (WGS) entry which is preliminary data.</text>
</comment>
<feature type="signal peptide" evidence="4">
    <location>
        <begin position="1"/>
        <end position="30"/>
    </location>
</feature>
<evidence type="ECO:0000259" key="5">
    <source>
        <dbReference type="SMART" id="SM00062"/>
    </source>
</evidence>
<dbReference type="Pfam" id="PF00497">
    <property type="entry name" value="SBP_bac_3"/>
    <property type="match status" value="1"/>
</dbReference>
<feature type="chain" id="PRO_5047321346" evidence="4">
    <location>
        <begin position="31"/>
        <end position="484"/>
    </location>
</feature>
<evidence type="ECO:0000256" key="3">
    <source>
        <dbReference type="ARBA" id="ARBA00023237"/>
    </source>
</evidence>
<protein>
    <submittedName>
        <fullName evidence="6">Lytic transglycosylase F</fullName>
    </submittedName>
</protein>
<proteinExistence type="predicted"/>
<dbReference type="SMART" id="SM00062">
    <property type="entry name" value="PBPb"/>
    <property type="match status" value="1"/>
</dbReference>
<name>A0ABQ3GX88_9NEIS</name>
<evidence type="ECO:0000256" key="2">
    <source>
        <dbReference type="ARBA" id="ARBA00022729"/>
    </source>
</evidence>
<dbReference type="PANTHER" id="PTHR35936:SF32">
    <property type="entry name" value="MEMBRANE-BOUND LYTIC MUREIN TRANSGLYCOSYLASE F"/>
    <property type="match status" value="1"/>
</dbReference>
<evidence type="ECO:0000313" key="7">
    <source>
        <dbReference type="Proteomes" id="UP000604737"/>
    </source>
</evidence>
<dbReference type="InterPro" id="IPR023346">
    <property type="entry name" value="Lysozyme-like_dom_sf"/>
</dbReference>
<keyword evidence="3" id="KW-0998">Cell outer membrane</keyword>
<dbReference type="SUPFAM" id="SSF53850">
    <property type="entry name" value="Periplasmic binding protein-like II"/>
    <property type="match status" value="1"/>
</dbReference>
<dbReference type="InterPro" id="IPR001638">
    <property type="entry name" value="Solute-binding_3/MltF_N"/>
</dbReference>
<evidence type="ECO:0000313" key="6">
    <source>
        <dbReference type="EMBL" id="GHD59332.1"/>
    </source>
</evidence>
<dbReference type="PANTHER" id="PTHR35936">
    <property type="entry name" value="MEMBRANE-BOUND LYTIC MUREIN TRANSGLYCOSYLASE F"/>
    <property type="match status" value="1"/>
</dbReference>